<organism evidence="9 10">
    <name type="scientific">Ruminiclostridium cellobioparum subsp. termitidis CT1112</name>
    <dbReference type="NCBI Taxonomy" id="1195236"/>
    <lineage>
        <taxon>Bacteria</taxon>
        <taxon>Bacillati</taxon>
        <taxon>Bacillota</taxon>
        <taxon>Clostridia</taxon>
        <taxon>Eubacteriales</taxon>
        <taxon>Oscillospiraceae</taxon>
        <taxon>Ruminiclostridium</taxon>
    </lineage>
</organism>
<keyword evidence="3" id="KW-1003">Cell membrane</keyword>
<protein>
    <submittedName>
        <fullName evidence="9">ABC-type sugar transport system, permease component</fullName>
    </submittedName>
</protein>
<dbReference type="AlphaFoldDB" id="S0FF47"/>
<dbReference type="CDD" id="cd06261">
    <property type="entry name" value="TM_PBP2"/>
    <property type="match status" value="1"/>
</dbReference>
<keyword evidence="4 7" id="KW-0812">Transmembrane</keyword>
<dbReference type="STRING" id="1195236.CTER_5402"/>
<evidence type="ECO:0000259" key="8">
    <source>
        <dbReference type="PROSITE" id="PS50928"/>
    </source>
</evidence>
<dbReference type="eggNOG" id="COG0395">
    <property type="taxonomic scope" value="Bacteria"/>
</dbReference>
<dbReference type="Gene3D" id="1.10.3720.10">
    <property type="entry name" value="MetI-like"/>
    <property type="match status" value="1"/>
</dbReference>
<feature type="transmembrane region" description="Helical" evidence="7">
    <location>
        <begin position="85"/>
        <end position="105"/>
    </location>
</feature>
<feature type="transmembrane region" description="Helical" evidence="7">
    <location>
        <begin position="193"/>
        <end position="215"/>
    </location>
</feature>
<dbReference type="EMBL" id="AORV01000078">
    <property type="protein sequence ID" value="EMS68987.1"/>
    <property type="molecule type" value="Genomic_DNA"/>
</dbReference>
<keyword evidence="2 7" id="KW-0813">Transport</keyword>
<proteinExistence type="inferred from homology"/>
<dbReference type="GO" id="GO:0005886">
    <property type="term" value="C:plasma membrane"/>
    <property type="evidence" value="ECO:0007669"/>
    <property type="project" value="UniProtKB-SubCell"/>
</dbReference>
<comment type="similarity">
    <text evidence="7">Belongs to the binding-protein-dependent transport system permease family.</text>
</comment>
<dbReference type="SUPFAM" id="SSF161098">
    <property type="entry name" value="MetI-like"/>
    <property type="match status" value="1"/>
</dbReference>
<evidence type="ECO:0000256" key="4">
    <source>
        <dbReference type="ARBA" id="ARBA00022692"/>
    </source>
</evidence>
<evidence type="ECO:0000313" key="10">
    <source>
        <dbReference type="Proteomes" id="UP000014155"/>
    </source>
</evidence>
<dbReference type="RefSeq" id="WP_004631087.1">
    <property type="nucleotide sequence ID" value="NZ_AORV01000078.1"/>
</dbReference>
<dbReference type="PANTHER" id="PTHR32243:SF18">
    <property type="entry name" value="INNER MEMBRANE ABC TRANSPORTER PERMEASE PROTEIN YCJP"/>
    <property type="match status" value="1"/>
</dbReference>
<dbReference type="GO" id="GO:0055085">
    <property type="term" value="P:transmembrane transport"/>
    <property type="evidence" value="ECO:0007669"/>
    <property type="project" value="InterPro"/>
</dbReference>
<comment type="subcellular location">
    <subcellularLocation>
        <location evidence="1 7">Cell membrane</location>
        <topology evidence="1 7">Multi-pass membrane protein</topology>
    </subcellularLocation>
</comment>
<sequence length="287" mass="32455">MKNKKEVNIKLKRGKITGNILTYFVLGISSILVLVPMLWMISTSVKIESETITIPPKWIPDNPTFDSYSRLWTEYPFLTYFKNSIIIVIGAVVLSVFFSCLSGYGITRFKFKGKNSFLTFVLVTQMFPSIMLLIPFYKVLDLYGLKDSLLGMILVYTSFTIPFCTWMMVGFFRTIPLELDEAAIIDGCSRWKAFYKIVLPMTLPGISSVAIYSFITAWNEYMFAQVLITSPELKTVPLGIADLNGFYKILWNDMMAASVIASLPLVILFIFLQKSFISGLTAGAVKQ</sequence>
<feature type="transmembrane region" description="Helical" evidence="7">
    <location>
        <begin position="149"/>
        <end position="172"/>
    </location>
</feature>
<dbReference type="Pfam" id="PF00528">
    <property type="entry name" value="BPD_transp_1"/>
    <property type="match status" value="1"/>
</dbReference>
<keyword evidence="6 7" id="KW-0472">Membrane</keyword>
<evidence type="ECO:0000256" key="3">
    <source>
        <dbReference type="ARBA" id="ARBA00022475"/>
    </source>
</evidence>
<keyword evidence="5 7" id="KW-1133">Transmembrane helix</keyword>
<dbReference type="InterPro" id="IPR000515">
    <property type="entry name" value="MetI-like"/>
</dbReference>
<evidence type="ECO:0000256" key="7">
    <source>
        <dbReference type="RuleBase" id="RU363032"/>
    </source>
</evidence>
<evidence type="ECO:0000256" key="5">
    <source>
        <dbReference type="ARBA" id="ARBA00022989"/>
    </source>
</evidence>
<dbReference type="InterPro" id="IPR035906">
    <property type="entry name" value="MetI-like_sf"/>
</dbReference>
<accession>S0FF47</accession>
<dbReference type="PROSITE" id="PS50928">
    <property type="entry name" value="ABC_TM1"/>
    <property type="match status" value="1"/>
</dbReference>
<feature type="transmembrane region" description="Helical" evidence="7">
    <location>
        <begin position="254"/>
        <end position="272"/>
    </location>
</feature>
<comment type="caution">
    <text evidence="9">The sequence shown here is derived from an EMBL/GenBank/DDBJ whole genome shotgun (WGS) entry which is preliminary data.</text>
</comment>
<feature type="domain" description="ABC transmembrane type-1" evidence="8">
    <location>
        <begin position="81"/>
        <end position="272"/>
    </location>
</feature>
<dbReference type="PATRIC" id="fig|1195236.3.peg.5539"/>
<evidence type="ECO:0000256" key="6">
    <source>
        <dbReference type="ARBA" id="ARBA00023136"/>
    </source>
</evidence>
<keyword evidence="10" id="KW-1185">Reference proteome</keyword>
<dbReference type="PANTHER" id="PTHR32243">
    <property type="entry name" value="MALTOSE TRANSPORT SYSTEM PERMEASE-RELATED"/>
    <property type="match status" value="1"/>
</dbReference>
<feature type="transmembrane region" description="Helical" evidence="7">
    <location>
        <begin position="20"/>
        <end position="41"/>
    </location>
</feature>
<dbReference type="Proteomes" id="UP000014155">
    <property type="component" value="Unassembled WGS sequence"/>
</dbReference>
<reference evidence="9 10" key="1">
    <citation type="journal article" date="2013" name="Genome Announc.">
        <title>Draft Genome Sequence of the Cellulolytic, Mesophilic, Anaerobic Bacterium Clostridium termitidis Strain CT1112 (DSM 5398).</title>
        <authorList>
            <person name="Lal S."/>
            <person name="Ramachandran U."/>
            <person name="Zhang X."/>
            <person name="Munir R."/>
            <person name="Sparling R."/>
            <person name="Levin D.B."/>
        </authorList>
    </citation>
    <scope>NUCLEOTIDE SEQUENCE [LARGE SCALE GENOMIC DNA]</scope>
    <source>
        <strain evidence="9 10">CT1112</strain>
    </source>
</reference>
<keyword evidence="9" id="KW-0762">Sugar transport</keyword>
<feature type="transmembrane region" description="Helical" evidence="7">
    <location>
        <begin position="117"/>
        <end position="137"/>
    </location>
</feature>
<name>S0FF47_RUMCE</name>
<evidence type="ECO:0000313" key="9">
    <source>
        <dbReference type="EMBL" id="EMS68987.1"/>
    </source>
</evidence>
<evidence type="ECO:0000256" key="1">
    <source>
        <dbReference type="ARBA" id="ARBA00004651"/>
    </source>
</evidence>
<gene>
    <name evidence="9" type="ORF">CTER_5402</name>
</gene>
<dbReference type="InterPro" id="IPR050901">
    <property type="entry name" value="BP-dep_ABC_trans_perm"/>
</dbReference>
<evidence type="ECO:0000256" key="2">
    <source>
        <dbReference type="ARBA" id="ARBA00022448"/>
    </source>
</evidence>